<dbReference type="Proteomes" id="UP000031623">
    <property type="component" value="Chromosome"/>
</dbReference>
<dbReference type="HOGENOM" id="CLU_105444_2_0_6"/>
<organism evidence="1 2">
    <name type="scientific">Thioploca ingrica</name>
    <dbReference type="NCBI Taxonomy" id="40754"/>
    <lineage>
        <taxon>Bacteria</taxon>
        <taxon>Pseudomonadati</taxon>
        <taxon>Pseudomonadota</taxon>
        <taxon>Gammaproteobacteria</taxon>
        <taxon>Thiotrichales</taxon>
        <taxon>Thiotrichaceae</taxon>
        <taxon>Thioploca</taxon>
    </lineage>
</organism>
<dbReference type="AlphaFoldDB" id="A0A090AHP5"/>
<proteinExistence type="predicted"/>
<dbReference type="EMBL" id="AP014633">
    <property type="protein sequence ID" value="BAP56809.1"/>
    <property type="molecule type" value="Genomic_DNA"/>
</dbReference>
<evidence type="ECO:0000313" key="2">
    <source>
        <dbReference type="Proteomes" id="UP000031623"/>
    </source>
</evidence>
<sequence>MYVFLDIDGVLVKEDLTPIEDIALLEADYGKFDPICLQEFENVIRQHPEIKIVISSAWREAFSLKEIKSRFSNDIAARIIGVTPLARFVRKFFRHQEILDYLKKNNATEELWIAVDDFAEHFPPGTPLVVTNRYRGFDRSSAQKLAALIVDAQTQSNQEILPDNAVLIVSPNGTVKRLATEITAKILAESKLLTTEIILFRKQGKIYYLSNKPRSDGSRLLDILNLKPN</sequence>
<protein>
    <submittedName>
        <fullName evidence="1">Uncharacterized protein</fullName>
    </submittedName>
</protein>
<reference evidence="1 2" key="1">
    <citation type="journal article" date="2014" name="ISME J.">
        <title>Ecophysiology of Thioploca ingrica as revealed by the complete genome sequence supplemented with proteomic evidence.</title>
        <authorList>
            <person name="Kojima H."/>
            <person name="Ogura Y."/>
            <person name="Yamamoto N."/>
            <person name="Togashi T."/>
            <person name="Mori H."/>
            <person name="Watanabe T."/>
            <person name="Nemoto F."/>
            <person name="Kurokawa K."/>
            <person name="Hayashi T."/>
            <person name="Fukui M."/>
        </authorList>
    </citation>
    <scope>NUCLEOTIDE SEQUENCE [LARGE SCALE GENOMIC DNA]</scope>
</reference>
<name>A0A090AHP5_9GAMM</name>
<keyword evidence="2" id="KW-1185">Reference proteome</keyword>
<dbReference type="KEGG" id="tig:THII_2512"/>
<accession>A0A090AHP5</accession>
<dbReference type="Pfam" id="PF18143">
    <property type="entry name" value="HAD_SAK_2"/>
    <property type="match status" value="1"/>
</dbReference>
<evidence type="ECO:0000313" key="1">
    <source>
        <dbReference type="EMBL" id="BAP56809.1"/>
    </source>
</evidence>
<dbReference type="STRING" id="40754.THII_2512"/>
<gene>
    <name evidence="1" type="ORF">THII_2512</name>
</gene>